<dbReference type="Pfam" id="PF17723">
    <property type="entry name" value="RHH_8"/>
    <property type="match status" value="1"/>
</dbReference>
<dbReference type="InterPro" id="IPR013321">
    <property type="entry name" value="Arc_rbn_hlx_hlx"/>
</dbReference>
<comment type="caution">
    <text evidence="1">The sequence shown here is derived from an EMBL/GenBank/DDBJ whole genome shotgun (WGS) entry which is preliminary data.</text>
</comment>
<name>A0A1T2XD79_9BACL</name>
<dbReference type="SUPFAM" id="SSF47598">
    <property type="entry name" value="Ribbon-helix-helix"/>
    <property type="match status" value="1"/>
</dbReference>
<sequence length="136" mass="15269">MLEGCSLADTEKITINLGPVDLGQIDLLVDQGFYTNRTDFIRIAIRNQLQNHASEVKQYTSDKFFVMGVLEFDAAELEARKREGKQLDIRLVGALLIANDVTPELARETFDKLKLFGMLRAPAGVKQVLNEISKRS</sequence>
<organism evidence="1 2">
    <name type="scientific">Paenibacillus selenitireducens</name>
    <dbReference type="NCBI Taxonomy" id="1324314"/>
    <lineage>
        <taxon>Bacteria</taxon>
        <taxon>Bacillati</taxon>
        <taxon>Bacillota</taxon>
        <taxon>Bacilli</taxon>
        <taxon>Bacillales</taxon>
        <taxon>Paenibacillaceae</taxon>
        <taxon>Paenibacillus</taxon>
    </lineage>
</organism>
<dbReference type="EMBL" id="MSZX01000005">
    <property type="protein sequence ID" value="OPA77839.1"/>
    <property type="molecule type" value="Genomic_DNA"/>
</dbReference>
<dbReference type="InterPro" id="IPR010985">
    <property type="entry name" value="Ribbon_hlx_hlx"/>
</dbReference>
<dbReference type="Gene3D" id="1.10.1220.10">
    <property type="entry name" value="Met repressor-like"/>
    <property type="match status" value="1"/>
</dbReference>
<evidence type="ECO:0000313" key="2">
    <source>
        <dbReference type="Proteomes" id="UP000190188"/>
    </source>
</evidence>
<reference evidence="1 2" key="1">
    <citation type="submission" date="2017-01" db="EMBL/GenBank/DDBJ databases">
        <title>Genome analysis of Paenibacillus selenitrireducens ES3-24.</title>
        <authorList>
            <person name="Xu D."/>
            <person name="Yao R."/>
            <person name="Zheng S."/>
        </authorList>
    </citation>
    <scope>NUCLEOTIDE SEQUENCE [LARGE SCALE GENOMIC DNA]</scope>
    <source>
        <strain evidence="1 2">ES3-24</strain>
    </source>
</reference>
<dbReference type="PANTHER" id="PTHR36215:SF1">
    <property type="entry name" value="BLL4998 PROTEIN"/>
    <property type="match status" value="1"/>
</dbReference>
<dbReference type="GO" id="GO:0006355">
    <property type="term" value="P:regulation of DNA-templated transcription"/>
    <property type="evidence" value="ECO:0007669"/>
    <property type="project" value="InterPro"/>
</dbReference>
<accession>A0A1T2XD79</accession>
<keyword evidence="2" id="KW-1185">Reference proteome</keyword>
<dbReference type="InterPro" id="IPR041088">
    <property type="entry name" value="RHH_8"/>
</dbReference>
<dbReference type="AlphaFoldDB" id="A0A1T2XD79"/>
<proteinExistence type="predicted"/>
<gene>
    <name evidence="1" type="ORF">BVG16_13105</name>
</gene>
<dbReference type="OrthoDB" id="8656394at2"/>
<dbReference type="CDD" id="cd22231">
    <property type="entry name" value="RHH_NikR_HicB-like"/>
    <property type="match status" value="1"/>
</dbReference>
<dbReference type="PANTHER" id="PTHR36215">
    <property type="entry name" value="BLL4998 PROTEIN"/>
    <property type="match status" value="1"/>
</dbReference>
<evidence type="ECO:0000313" key="1">
    <source>
        <dbReference type="EMBL" id="OPA77839.1"/>
    </source>
</evidence>
<dbReference type="STRING" id="1324314.BVG16_13105"/>
<dbReference type="Proteomes" id="UP000190188">
    <property type="component" value="Unassembled WGS sequence"/>
</dbReference>
<evidence type="ECO:0008006" key="3">
    <source>
        <dbReference type="Google" id="ProtNLM"/>
    </source>
</evidence>
<protein>
    <recommendedName>
        <fullName evidence="3">CopG family transcriptional regulator</fullName>
    </recommendedName>
</protein>